<feature type="compositionally biased region" description="Basic and acidic residues" evidence="1">
    <location>
        <begin position="61"/>
        <end position="78"/>
    </location>
</feature>
<evidence type="ECO:0000313" key="3">
    <source>
        <dbReference type="Proteomes" id="UP001213681"/>
    </source>
</evidence>
<reference evidence="2" key="1">
    <citation type="submission" date="2022-12" db="EMBL/GenBank/DDBJ databases">
        <authorList>
            <person name="Petersen C."/>
        </authorList>
    </citation>
    <scope>NUCLEOTIDE SEQUENCE</scope>
    <source>
        <strain evidence="2">IBT 16125</strain>
    </source>
</reference>
<feature type="region of interest" description="Disordered" evidence="1">
    <location>
        <begin position="1"/>
        <end position="89"/>
    </location>
</feature>
<gene>
    <name evidence="2" type="ORF">N7458_002741</name>
</gene>
<keyword evidence="3" id="KW-1185">Reference proteome</keyword>
<dbReference type="AlphaFoldDB" id="A0AAD6CDK4"/>
<proteinExistence type="predicted"/>
<name>A0AAD6CDK4_9EURO</name>
<dbReference type="GeneID" id="81596367"/>
<accession>A0AAD6CDK4</accession>
<evidence type="ECO:0000256" key="1">
    <source>
        <dbReference type="SAM" id="MobiDB-lite"/>
    </source>
</evidence>
<evidence type="ECO:0000313" key="2">
    <source>
        <dbReference type="EMBL" id="KAJ5461189.1"/>
    </source>
</evidence>
<protein>
    <submittedName>
        <fullName evidence="2">Uncharacterized protein</fullName>
    </submittedName>
</protein>
<dbReference type="RefSeq" id="XP_056770231.1">
    <property type="nucleotide sequence ID" value="XM_056906124.1"/>
</dbReference>
<comment type="caution">
    <text evidence="2">The sequence shown here is derived from an EMBL/GenBank/DDBJ whole genome shotgun (WGS) entry which is preliminary data.</text>
</comment>
<reference evidence="2" key="2">
    <citation type="journal article" date="2023" name="IMA Fungus">
        <title>Comparative genomic study of the Penicillium genus elucidates a diverse pangenome and 15 lateral gene transfer events.</title>
        <authorList>
            <person name="Petersen C."/>
            <person name="Sorensen T."/>
            <person name="Nielsen M.R."/>
            <person name="Sondergaard T.E."/>
            <person name="Sorensen J.L."/>
            <person name="Fitzpatrick D.A."/>
            <person name="Frisvad J.C."/>
            <person name="Nielsen K.L."/>
        </authorList>
    </citation>
    <scope>NUCLEOTIDE SEQUENCE</scope>
    <source>
        <strain evidence="2">IBT 16125</strain>
    </source>
</reference>
<sequence length="89" mass="10220">MQSSIQQNPIPDRAREPMAPATQPRDFSSSDCHQLPDPNPDTASGQPWQPKVNRRQSWSQEDQKHQQQERLLDIEQGRETGFTETGLDH</sequence>
<dbReference type="EMBL" id="JAPVEA010000002">
    <property type="protein sequence ID" value="KAJ5461189.1"/>
    <property type="molecule type" value="Genomic_DNA"/>
</dbReference>
<dbReference type="Proteomes" id="UP001213681">
    <property type="component" value="Unassembled WGS sequence"/>
</dbReference>
<organism evidence="2 3">
    <name type="scientific">Penicillium daleae</name>
    <dbReference type="NCBI Taxonomy" id="63821"/>
    <lineage>
        <taxon>Eukaryota</taxon>
        <taxon>Fungi</taxon>
        <taxon>Dikarya</taxon>
        <taxon>Ascomycota</taxon>
        <taxon>Pezizomycotina</taxon>
        <taxon>Eurotiomycetes</taxon>
        <taxon>Eurotiomycetidae</taxon>
        <taxon>Eurotiales</taxon>
        <taxon>Aspergillaceae</taxon>
        <taxon>Penicillium</taxon>
    </lineage>
</organism>